<dbReference type="EMBL" id="CAMXCT010006551">
    <property type="protein sequence ID" value="CAI4015799.1"/>
    <property type="molecule type" value="Genomic_DNA"/>
</dbReference>
<reference evidence="4" key="1">
    <citation type="submission" date="2022-10" db="EMBL/GenBank/DDBJ databases">
        <authorList>
            <person name="Chen Y."/>
            <person name="Dougan E. K."/>
            <person name="Chan C."/>
            <person name="Rhodes N."/>
            <person name="Thang M."/>
        </authorList>
    </citation>
    <scope>NUCLEOTIDE SEQUENCE</scope>
</reference>
<evidence type="ECO:0000313" key="6">
    <source>
        <dbReference type="Proteomes" id="UP001152797"/>
    </source>
</evidence>
<dbReference type="Proteomes" id="UP001152797">
    <property type="component" value="Unassembled WGS sequence"/>
</dbReference>
<accession>A0A9P1DUC5</accession>
<evidence type="ECO:0000313" key="5">
    <source>
        <dbReference type="EMBL" id="CAL1169174.1"/>
    </source>
</evidence>
<dbReference type="GO" id="GO:0032259">
    <property type="term" value="P:methylation"/>
    <property type="evidence" value="ECO:0007669"/>
    <property type="project" value="UniProtKB-KW"/>
</dbReference>
<dbReference type="GO" id="GO:0008168">
    <property type="term" value="F:methyltransferase activity"/>
    <property type="evidence" value="ECO:0007669"/>
    <property type="project" value="UniProtKB-KW"/>
</dbReference>
<evidence type="ECO:0000256" key="1">
    <source>
        <dbReference type="ARBA" id="ARBA00022603"/>
    </source>
</evidence>
<dbReference type="EMBL" id="CAMXCT030006551">
    <property type="protein sequence ID" value="CAL4803111.1"/>
    <property type="molecule type" value="Genomic_DNA"/>
</dbReference>
<dbReference type="Gene3D" id="3.40.50.150">
    <property type="entry name" value="Vaccinia Virus protein VP39"/>
    <property type="match status" value="1"/>
</dbReference>
<gene>
    <name evidence="4" type="ORF">C1SCF055_LOCUS40606</name>
</gene>
<feature type="region of interest" description="Disordered" evidence="3">
    <location>
        <begin position="695"/>
        <end position="720"/>
    </location>
</feature>
<reference evidence="5" key="2">
    <citation type="submission" date="2024-04" db="EMBL/GenBank/DDBJ databases">
        <authorList>
            <person name="Chen Y."/>
            <person name="Shah S."/>
            <person name="Dougan E. K."/>
            <person name="Thang M."/>
            <person name="Chan C."/>
        </authorList>
    </citation>
    <scope>NUCLEOTIDE SEQUENCE [LARGE SCALE GENOMIC DNA]</scope>
</reference>
<keyword evidence="2" id="KW-0808">Transferase</keyword>
<evidence type="ECO:0000313" key="4">
    <source>
        <dbReference type="EMBL" id="CAI4015799.1"/>
    </source>
</evidence>
<organism evidence="4">
    <name type="scientific">Cladocopium goreaui</name>
    <dbReference type="NCBI Taxonomy" id="2562237"/>
    <lineage>
        <taxon>Eukaryota</taxon>
        <taxon>Sar</taxon>
        <taxon>Alveolata</taxon>
        <taxon>Dinophyceae</taxon>
        <taxon>Suessiales</taxon>
        <taxon>Symbiodiniaceae</taxon>
        <taxon>Cladocopium</taxon>
    </lineage>
</organism>
<dbReference type="InterPro" id="IPR029063">
    <property type="entry name" value="SAM-dependent_MTases_sf"/>
</dbReference>
<sequence length="1250" mass="138960">MHPTVPVLTADITDDCTAARIHAICPEPATIMAGVACQPYSRAGKQEGGQDNRAATLPATLKMAHYLQAPALVIECVVPARDNQYVTAHIQALEHQLGYKVVNCTMKLEEVWSAQRYRWWLLATHSRLGRVIIPEFPKGSTLVVRDLMPYTRRWPDDEESQLTLTAQELERFQLGGEPLRKYLVQADQKLPTALHSWGGQTQGCACECRGQGFADFTLQSRGLFAQLLQIPGTIAPPAPPQEDPIEDMPPQLQVSDHAGVTWKLDHQANSTVRNLLEAECDLLRVPLFDVQVCDLDGNPLPEDAKLADQHGVLLVKSWINHPVESEPPAEVPFAPEDLLPCPGPADPINPEEPASAVATQVDSDADQLAPVDLPTHTEDHVPAPVSQYRASDTSVLPLLQLTPSSLLEMLPPRTDDAEVCNGLRSLHISWTCRVDLLDRQAHACADDEMLWHMEATVMHARRSAVVMDPLLATTWMTTGTEQAVQSWLDSVEYPSDRIITAVLSHGHWTPVIWFVKADRLEVHTYDHADVDLNCLNSLHGLLCHVLALPFYNVSCHRRSFGPNLCGAAAIAFLIAKLNDGYMPATEAALQAFSDRLRDQFKVSHAAAADVLRPWCWGTGVDEIPTLLATLLQFHGVPQSASKQRAKLVLQSLGKEAVQKALEGVSPWKSLKHLANQHQPLIQLVLPDELATVVKSRQAKKGSKDPKTPVPKVQPAKPLDLDPSRLQLEPETFCTNPDTMMQQIPVGQVGPLASGVALVTHAEAQPFLQANKVLTTKGLALLIVNGPPELCTDLQWSSIRFAARCAVNQQPILLHGFLVQLGNAVVCPFRRHTNVSVPDVPVTCARVTVFRDQWPQDWESFATHPVKEVLQHIAPLQTCRIEGCTCHKWHRDPMDQAQDVVMDVFKRQFFTDGGRPTRAHQASHFSVQLRYLKQQETQVLQCSGVNGLYIEPRLPDSSTPSDEFQVIWLPQATLSEAQHSMQCEPLSIGLARAGRRYGIRVQARHYQTLFAKLKPDSQFLAPGERLNWHCGPWPFGSDRKMIAKVFGDMQWQARPLQPHRTVEGGIMWLVQSVTPPPQSVWNMSHGPVVVSQCESASASMTQSNHVIGTQATVELCSSSADVDPWMTRDPWQGALKTVPTSASPNVTTQIQELEERLEKTTMAKLPYEKMDTDEDDDRVGQLELQLQQLAQRQQSLEGMVNEHHHQHTAQVQTLQTQVMSQLEVQRSQMKGMFDDQMSRLEAILAKKGRFE</sequence>
<keyword evidence="1" id="KW-0489">Methyltransferase</keyword>
<name>A0A9P1DUC5_9DINO</name>
<evidence type="ECO:0000256" key="3">
    <source>
        <dbReference type="SAM" id="MobiDB-lite"/>
    </source>
</evidence>
<dbReference type="SUPFAM" id="SSF53335">
    <property type="entry name" value="S-adenosyl-L-methionine-dependent methyltransferases"/>
    <property type="match status" value="1"/>
</dbReference>
<protein>
    <submittedName>
        <fullName evidence="4">Uncharacterized protein</fullName>
    </submittedName>
</protein>
<dbReference type="AlphaFoldDB" id="A0A9P1DUC5"/>
<dbReference type="Pfam" id="PF00145">
    <property type="entry name" value="DNA_methylase"/>
    <property type="match status" value="1"/>
</dbReference>
<evidence type="ECO:0000256" key="2">
    <source>
        <dbReference type="ARBA" id="ARBA00022679"/>
    </source>
</evidence>
<dbReference type="EMBL" id="CAMXCT020006551">
    <property type="protein sequence ID" value="CAL1169174.1"/>
    <property type="molecule type" value="Genomic_DNA"/>
</dbReference>
<proteinExistence type="predicted"/>
<keyword evidence="6" id="KW-1185">Reference proteome</keyword>
<comment type="caution">
    <text evidence="4">The sequence shown here is derived from an EMBL/GenBank/DDBJ whole genome shotgun (WGS) entry which is preliminary data.</text>
</comment>
<dbReference type="InterPro" id="IPR001525">
    <property type="entry name" value="C5_MeTfrase"/>
</dbReference>